<reference evidence="2 3" key="1">
    <citation type="submission" date="2016-10" db="EMBL/GenBank/DDBJ databases">
        <authorList>
            <person name="de Groot N.N."/>
        </authorList>
    </citation>
    <scope>NUCLEOTIDE SEQUENCE [LARGE SCALE GENOMIC DNA]</scope>
    <source>
        <strain evidence="2 3">DSM 22024</strain>
    </source>
</reference>
<feature type="compositionally biased region" description="Low complexity" evidence="1">
    <location>
        <begin position="111"/>
        <end position="126"/>
    </location>
</feature>
<feature type="compositionally biased region" description="Basic and acidic residues" evidence="1">
    <location>
        <begin position="1"/>
        <end position="10"/>
    </location>
</feature>
<protein>
    <submittedName>
        <fullName evidence="2">Uncharacterized protein</fullName>
    </submittedName>
</protein>
<accession>A0A1H1W2D5</accession>
<name>A0A1H1W2D5_9ACTN</name>
<evidence type="ECO:0000313" key="3">
    <source>
        <dbReference type="Proteomes" id="UP000198983"/>
    </source>
</evidence>
<dbReference type="AlphaFoldDB" id="A0A1H1W2D5"/>
<gene>
    <name evidence="2" type="ORF">SAMN04489717_4327</name>
</gene>
<feature type="region of interest" description="Disordered" evidence="1">
    <location>
        <begin position="1"/>
        <end position="37"/>
    </location>
</feature>
<dbReference type="EMBL" id="LT629732">
    <property type="protein sequence ID" value="SDS91468.1"/>
    <property type="molecule type" value="Genomic_DNA"/>
</dbReference>
<feature type="compositionally biased region" description="Basic and acidic residues" evidence="1">
    <location>
        <begin position="278"/>
        <end position="287"/>
    </location>
</feature>
<sequence length="287" mass="28256">METRPDRDGLEAAGRSQALGGSATGVNPPVTTGPQAADSVAAVRIGHRVDRARGAGSSRAGALVIGATVSPGVVGRLRAAGPPDPDVTATVSRVATLVRIAEAVEGSVRTAGPAAGGTAAPDLGPTEGDRAAVGVRTPPGGTRRRGGRMVRGVTRRPEGTTALRALNARTAETVVRTCREPEGTPRATIAGDGSAVSVIATGPAATRPEERDGSAVSAIGTGLEAKAPGAAAVPSRVPRGTAAAGTNDRADPRTPTAVGATSTARRGTLVPVPTIADGEEHATGAGR</sequence>
<organism evidence="2 3">
    <name type="scientific">Actinopolymorpha singaporensis</name>
    <dbReference type="NCBI Taxonomy" id="117157"/>
    <lineage>
        <taxon>Bacteria</taxon>
        <taxon>Bacillati</taxon>
        <taxon>Actinomycetota</taxon>
        <taxon>Actinomycetes</taxon>
        <taxon>Propionibacteriales</taxon>
        <taxon>Actinopolymorphaceae</taxon>
        <taxon>Actinopolymorpha</taxon>
    </lineage>
</organism>
<feature type="region of interest" description="Disordered" evidence="1">
    <location>
        <begin position="227"/>
        <end position="287"/>
    </location>
</feature>
<keyword evidence="3" id="KW-1185">Reference proteome</keyword>
<dbReference type="Proteomes" id="UP000198983">
    <property type="component" value="Chromosome I"/>
</dbReference>
<feature type="region of interest" description="Disordered" evidence="1">
    <location>
        <begin position="111"/>
        <end position="148"/>
    </location>
</feature>
<dbReference type="STRING" id="117157.SAMN04489717_4327"/>
<evidence type="ECO:0000313" key="2">
    <source>
        <dbReference type="EMBL" id="SDS91468.1"/>
    </source>
</evidence>
<evidence type="ECO:0000256" key="1">
    <source>
        <dbReference type="SAM" id="MobiDB-lite"/>
    </source>
</evidence>
<proteinExistence type="predicted"/>